<dbReference type="Pfam" id="PF08864">
    <property type="entry name" value="UPF0302"/>
    <property type="match status" value="1"/>
</dbReference>
<reference evidence="4" key="1">
    <citation type="journal article" date="2019" name="Int. J. Syst. Evol. Microbiol.">
        <title>The Global Catalogue of Microorganisms (GCM) 10K type strain sequencing project: providing services to taxonomists for standard genome sequencing and annotation.</title>
        <authorList>
            <consortium name="The Broad Institute Genomics Platform"/>
            <consortium name="The Broad Institute Genome Sequencing Center for Infectious Disease"/>
            <person name="Wu L."/>
            <person name="Ma J."/>
        </authorList>
    </citation>
    <scope>NUCLEOTIDE SEQUENCE [LARGE SCALE GENOMIC DNA]</scope>
    <source>
        <strain evidence="4">IBRC-M 10813</strain>
    </source>
</reference>
<dbReference type="InterPro" id="IPR011188">
    <property type="entry name" value="UPF0302"/>
</dbReference>
<dbReference type="Pfam" id="PF08858">
    <property type="entry name" value="IDEAL"/>
    <property type="match status" value="1"/>
</dbReference>
<name>A0ABV8JH87_9BACL</name>
<dbReference type="PIRSF" id="PIRSF007165">
    <property type="entry name" value="UCP007165"/>
    <property type="match status" value="1"/>
</dbReference>
<evidence type="ECO:0000256" key="1">
    <source>
        <dbReference type="HAMAP-Rule" id="MF_00760"/>
    </source>
</evidence>
<sequence>MGDCVTVSEKKEFIQWFLNRFELQKREAAWLLNYLCSDDELLERTHFVDSLRHLPKALLISTRCIQMTPFKFTKNRRVSSDVETAFYDIRSSPQEDLYVSLYFKERSSCPEYAAVLEGNPMERQDLVQDTLFGLFAEMILDQAVRDFQEKELYRRIDEALAIGDEKQFLQLTEQWLQLVENEK</sequence>
<dbReference type="InterPro" id="IPR014957">
    <property type="entry name" value="IDEAL_dom"/>
</dbReference>
<dbReference type="InterPro" id="IPR038091">
    <property type="entry name" value="UPF0302_N_sf"/>
</dbReference>
<feature type="domain" description="IDEAL" evidence="2">
    <location>
        <begin position="139"/>
        <end position="175"/>
    </location>
</feature>
<dbReference type="EMBL" id="JBHSAP010000018">
    <property type="protein sequence ID" value="MFC4078073.1"/>
    <property type="molecule type" value="Genomic_DNA"/>
</dbReference>
<dbReference type="Gene3D" id="3.40.1530.30">
    <property type="entry name" value="Uncharacterised family UPF0302, N-terminal domain"/>
    <property type="match status" value="1"/>
</dbReference>
<dbReference type="Proteomes" id="UP001595843">
    <property type="component" value="Unassembled WGS sequence"/>
</dbReference>
<evidence type="ECO:0000259" key="2">
    <source>
        <dbReference type="SMART" id="SM00914"/>
    </source>
</evidence>
<dbReference type="NCBIfam" id="NF002965">
    <property type="entry name" value="PRK03636.1"/>
    <property type="match status" value="1"/>
</dbReference>
<comment type="similarity">
    <text evidence="1">Belongs to the UPF0302 family.</text>
</comment>
<evidence type="ECO:0000313" key="4">
    <source>
        <dbReference type="Proteomes" id="UP001595843"/>
    </source>
</evidence>
<comment type="caution">
    <text evidence="3">The sequence shown here is derived from an EMBL/GenBank/DDBJ whole genome shotgun (WGS) entry which is preliminary data.</text>
</comment>
<dbReference type="InterPro" id="IPR027393">
    <property type="entry name" value="Virus_scaffolding_prot_C"/>
</dbReference>
<dbReference type="HAMAP" id="MF_00760">
    <property type="entry name" value="UPF0302"/>
    <property type="match status" value="1"/>
</dbReference>
<gene>
    <name evidence="3" type="ORF">ACFOUO_14820</name>
</gene>
<keyword evidence="4" id="KW-1185">Reference proteome</keyword>
<dbReference type="RefSeq" id="WP_380705901.1">
    <property type="nucleotide sequence ID" value="NZ_JBHSAP010000018.1"/>
</dbReference>
<dbReference type="Gene3D" id="4.10.810.10">
    <property type="entry name" value="Virus Scaffolding Protein, Chain A"/>
    <property type="match status" value="1"/>
</dbReference>
<protein>
    <recommendedName>
        <fullName evidence="1">UPF0302 protein ACFOUO_14820</fullName>
    </recommendedName>
</protein>
<dbReference type="SMART" id="SM00914">
    <property type="entry name" value="IDEAL"/>
    <property type="match status" value="1"/>
</dbReference>
<organism evidence="3 4">
    <name type="scientific">Salinithrix halophila</name>
    <dbReference type="NCBI Taxonomy" id="1485204"/>
    <lineage>
        <taxon>Bacteria</taxon>
        <taxon>Bacillati</taxon>
        <taxon>Bacillota</taxon>
        <taxon>Bacilli</taxon>
        <taxon>Bacillales</taxon>
        <taxon>Thermoactinomycetaceae</taxon>
        <taxon>Salinithrix</taxon>
    </lineage>
</organism>
<proteinExistence type="inferred from homology"/>
<evidence type="ECO:0000313" key="3">
    <source>
        <dbReference type="EMBL" id="MFC4078073.1"/>
    </source>
</evidence>
<dbReference type="InterPro" id="IPR014963">
    <property type="entry name" value="UPF0302_N"/>
</dbReference>
<accession>A0ABV8JH87</accession>